<name>A0ABR0A377_9CRUS</name>
<dbReference type="Proteomes" id="UP001234178">
    <property type="component" value="Unassembled WGS sequence"/>
</dbReference>
<comment type="caution">
    <text evidence="1">The sequence shown here is derived from an EMBL/GenBank/DDBJ whole genome shotgun (WGS) entry which is preliminary data.</text>
</comment>
<organism evidence="1 2">
    <name type="scientific">Daphnia magna</name>
    <dbReference type="NCBI Taxonomy" id="35525"/>
    <lineage>
        <taxon>Eukaryota</taxon>
        <taxon>Metazoa</taxon>
        <taxon>Ecdysozoa</taxon>
        <taxon>Arthropoda</taxon>
        <taxon>Crustacea</taxon>
        <taxon>Branchiopoda</taxon>
        <taxon>Diplostraca</taxon>
        <taxon>Cladocera</taxon>
        <taxon>Anomopoda</taxon>
        <taxon>Daphniidae</taxon>
        <taxon>Daphnia</taxon>
    </lineage>
</organism>
<sequence>MVGRGVDCTDPIQLSTITAFSFSFTVCLRHQLRYIRQQLYVPLYSEYTLSAMVSDPQPHGALSSEL</sequence>
<evidence type="ECO:0000313" key="2">
    <source>
        <dbReference type="Proteomes" id="UP001234178"/>
    </source>
</evidence>
<gene>
    <name evidence="1" type="ORF">OUZ56_001626</name>
</gene>
<keyword evidence="2" id="KW-1185">Reference proteome</keyword>
<evidence type="ECO:0000313" key="1">
    <source>
        <dbReference type="EMBL" id="KAK4019612.1"/>
    </source>
</evidence>
<accession>A0ABR0A377</accession>
<protein>
    <submittedName>
        <fullName evidence="1">Uncharacterized protein</fullName>
    </submittedName>
</protein>
<proteinExistence type="predicted"/>
<reference evidence="1 2" key="1">
    <citation type="journal article" date="2023" name="Nucleic Acids Res.">
        <title>The hologenome of Daphnia magna reveals possible DNA methylation and microbiome-mediated evolution of the host genome.</title>
        <authorList>
            <person name="Chaturvedi A."/>
            <person name="Li X."/>
            <person name="Dhandapani V."/>
            <person name="Marshall H."/>
            <person name="Kissane S."/>
            <person name="Cuenca-Cambronero M."/>
            <person name="Asole G."/>
            <person name="Calvet F."/>
            <person name="Ruiz-Romero M."/>
            <person name="Marangio P."/>
            <person name="Guigo R."/>
            <person name="Rago D."/>
            <person name="Mirbahai L."/>
            <person name="Eastwood N."/>
            <person name="Colbourne J.K."/>
            <person name="Zhou J."/>
            <person name="Mallon E."/>
            <person name="Orsini L."/>
        </authorList>
    </citation>
    <scope>NUCLEOTIDE SEQUENCE [LARGE SCALE GENOMIC DNA]</scope>
    <source>
        <strain evidence="1">LRV0_1</strain>
    </source>
</reference>
<dbReference type="EMBL" id="JAOYFB010000036">
    <property type="protein sequence ID" value="KAK4019612.1"/>
    <property type="molecule type" value="Genomic_DNA"/>
</dbReference>